<dbReference type="Gene3D" id="3.40.1570.10">
    <property type="entry name" value="HemS/ChuS/ChuX like domains"/>
    <property type="match status" value="2"/>
</dbReference>
<proteinExistence type="predicted"/>
<dbReference type="GO" id="GO:0006826">
    <property type="term" value="P:iron ion transport"/>
    <property type="evidence" value="ECO:0007669"/>
    <property type="project" value="InterPro"/>
</dbReference>
<dbReference type="Pfam" id="PF05171">
    <property type="entry name" value="HemS"/>
    <property type="match status" value="2"/>
</dbReference>
<dbReference type="AlphaFoldDB" id="A0A0N1MW95"/>
<dbReference type="STRING" id="187330.AMS58_05295"/>
<dbReference type="PATRIC" id="fig|187330.3.peg.247"/>
<accession>A0A0N1MW95</accession>
<feature type="domain" description="Haemin-degrading HemS/ChuX" evidence="1">
    <location>
        <begin position="210"/>
        <end position="344"/>
    </location>
</feature>
<reference evidence="2 3" key="1">
    <citation type="submission" date="2015-08" db="EMBL/GenBank/DDBJ databases">
        <title>Draft Genome Sequence of Pseudoalteromonas porphyrae UCD-SED14.</title>
        <authorList>
            <person name="Coil D.A."/>
            <person name="Jospin G."/>
            <person name="Lee R.D."/>
            <person name="Eisen J.A."/>
        </authorList>
    </citation>
    <scope>NUCLEOTIDE SEQUENCE [LARGE SCALE GENOMIC DNA]</scope>
    <source>
        <strain evidence="2 3">UCD-SED14</strain>
    </source>
</reference>
<keyword evidence="3" id="KW-1185">Reference proteome</keyword>
<dbReference type="OrthoDB" id="316630at2"/>
<dbReference type="SUPFAM" id="SSF144064">
    <property type="entry name" value="Heme iron utilization protein-like"/>
    <property type="match status" value="1"/>
</dbReference>
<protein>
    <submittedName>
        <fullName evidence="2">Monooxygenase</fullName>
    </submittedName>
</protein>
<dbReference type="CDD" id="cd16831">
    <property type="entry name" value="HemS-like_C"/>
    <property type="match status" value="1"/>
</dbReference>
<comment type="caution">
    <text evidence="2">The sequence shown here is derived from an EMBL/GenBank/DDBJ whole genome shotgun (WGS) entry which is preliminary data.</text>
</comment>
<dbReference type="Proteomes" id="UP000037848">
    <property type="component" value="Unassembled WGS sequence"/>
</dbReference>
<dbReference type="InterPro" id="IPR007845">
    <property type="entry name" value="HemS/ChuX_dom"/>
</dbReference>
<keyword evidence="2" id="KW-0503">Monooxygenase</keyword>
<dbReference type="InterPro" id="IPR053733">
    <property type="entry name" value="Heme_Transport_Util_sf"/>
</dbReference>
<gene>
    <name evidence="2" type="ORF">ADS77_01190</name>
</gene>
<sequence>MNILNDYRQLQIQHPNIRAIDAAAQLKITEAELIAAQVGEGVIKLEITHIEGILKGFKKLQHVMALTRNAQVVSEISGCYEKIYCSERNNIKTAIAINPGGIDLRLFVSKWHSAFAVNNNAKHSSVQFFDKHGIAVHKVFTTQQTNMAAFEQLVMAHKATEQSTQLSITEADIAVNEYRPLAEIDIQGFRQGWQNLQDVHHFPALLTEFGVSRTQGLEIAGKQWAQEIPANSLSEVLETVRDQHSELMIFVNNSSAVQIYSGALTNLKQVGDWYNVLDDGFNLHVQDKQFSRAFVVKKPTDNGETAVHSIEFFDCDGNTVMTLFGRRTEGKTQARDWIALCDKLRKLQIAA</sequence>
<dbReference type="CDD" id="cd16830">
    <property type="entry name" value="HemS-like_N"/>
    <property type="match status" value="1"/>
</dbReference>
<keyword evidence="2" id="KW-0560">Oxidoreductase</keyword>
<name>A0A0N1MW95_9GAMM</name>
<evidence type="ECO:0000313" key="2">
    <source>
        <dbReference type="EMBL" id="KPH65574.1"/>
    </source>
</evidence>
<evidence type="ECO:0000313" key="3">
    <source>
        <dbReference type="Proteomes" id="UP000037848"/>
    </source>
</evidence>
<dbReference type="EMBL" id="LHPH01000001">
    <property type="protein sequence ID" value="KPH65574.1"/>
    <property type="molecule type" value="Genomic_DNA"/>
</dbReference>
<dbReference type="RefSeq" id="WP_054452482.1">
    <property type="nucleotide sequence ID" value="NZ_LHPH01000001.1"/>
</dbReference>
<organism evidence="2 3">
    <name type="scientific">Pseudoalteromonas porphyrae</name>
    <dbReference type="NCBI Taxonomy" id="187330"/>
    <lineage>
        <taxon>Bacteria</taxon>
        <taxon>Pseudomonadati</taxon>
        <taxon>Pseudomonadota</taxon>
        <taxon>Gammaproteobacteria</taxon>
        <taxon>Alteromonadales</taxon>
        <taxon>Pseudoalteromonadaceae</taxon>
        <taxon>Pseudoalteromonas</taxon>
    </lineage>
</organism>
<dbReference type="GO" id="GO:0004497">
    <property type="term" value="F:monooxygenase activity"/>
    <property type="evidence" value="ECO:0007669"/>
    <property type="project" value="UniProtKB-KW"/>
</dbReference>
<evidence type="ECO:0000259" key="1">
    <source>
        <dbReference type="Pfam" id="PF05171"/>
    </source>
</evidence>
<feature type="domain" description="Haemin-degrading HemS/ChuX" evidence="1">
    <location>
        <begin position="27"/>
        <end position="155"/>
    </location>
</feature>